<evidence type="ECO:0000256" key="1">
    <source>
        <dbReference type="SAM" id="Phobius"/>
    </source>
</evidence>
<feature type="transmembrane region" description="Helical" evidence="1">
    <location>
        <begin position="29"/>
        <end position="47"/>
    </location>
</feature>
<name>A0AA47EGU8_9CLOT</name>
<keyword evidence="1" id="KW-0812">Transmembrane</keyword>
<sequence>MNKEEILVKSRQEKNDEGIEYLKTKGRGIGVIGFIAIIIFVVIYNFINGLDSYSVFSIFWSYIALDGYGKYKILKEKKYLTTAIAGIVASIGFLISYILTTI</sequence>
<dbReference type="RefSeq" id="WP_216126585.1">
    <property type="nucleotide sequence ID" value="NZ_CP086239.1"/>
</dbReference>
<accession>A0AA47EGU8</accession>
<dbReference type="Proteomes" id="UP001164733">
    <property type="component" value="Chromosome"/>
</dbReference>
<keyword evidence="1" id="KW-1133">Transmembrane helix</keyword>
<organism evidence="2 3">
    <name type="scientific">Clostridium estertheticum</name>
    <dbReference type="NCBI Taxonomy" id="238834"/>
    <lineage>
        <taxon>Bacteria</taxon>
        <taxon>Bacillati</taxon>
        <taxon>Bacillota</taxon>
        <taxon>Clostridia</taxon>
        <taxon>Eubacteriales</taxon>
        <taxon>Clostridiaceae</taxon>
        <taxon>Clostridium</taxon>
    </lineage>
</organism>
<keyword evidence="1" id="KW-0472">Membrane</keyword>
<proteinExistence type="predicted"/>
<gene>
    <name evidence="2" type="ORF">LL038_19400</name>
</gene>
<dbReference type="InterPro" id="IPR045620">
    <property type="entry name" value="DUF6442"/>
</dbReference>
<evidence type="ECO:0000313" key="3">
    <source>
        <dbReference type="Proteomes" id="UP001164733"/>
    </source>
</evidence>
<protein>
    <submittedName>
        <fullName evidence="2">DUF6442 family protein</fullName>
    </submittedName>
</protein>
<dbReference type="Pfam" id="PF20040">
    <property type="entry name" value="DUF6442"/>
    <property type="match status" value="1"/>
</dbReference>
<feature type="transmembrane region" description="Helical" evidence="1">
    <location>
        <begin position="80"/>
        <end position="99"/>
    </location>
</feature>
<dbReference type="EMBL" id="CP086239">
    <property type="protein sequence ID" value="WAG59726.1"/>
    <property type="molecule type" value="Genomic_DNA"/>
</dbReference>
<reference evidence="2" key="1">
    <citation type="submission" date="2021-11" db="EMBL/GenBank/DDBJ databases">
        <title>Clostridia strains as spoilage organisms.</title>
        <authorList>
            <person name="Wambui J."/>
            <person name="Stevens M.J.A."/>
            <person name="Stephan R."/>
        </authorList>
    </citation>
    <scope>NUCLEOTIDE SEQUENCE</scope>
    <source>
        <strain evidence="2">CF009</strain>
    </source>
</reference>
<dbReference type="AlphaFoldDB" id="A0AA47EGU8"/>
<evidence type="ECO:0000313" key="2">
    <source>
        <dbReference type="EMBL" id="WAG59726.1"/>
    </source>
</evidence>